<keyword evidence="4" id="KW-1185">Reference proteome</keyword>
<evidence type="ECO:0000313" key="4">
    <source>
        <dbReference type="Proteomes" id="UP000306102"/>
    </source>
</evidence>
<keyword evidence="2" id="KW-0812">Transmembrane</keyword>
<feature type="compositionally biased region" description="Basic and acidic residues" evidence="1">
    <location>
        <begin position="50"/>
        <end position="86"/>
    </location>
</feature>
<feature type="compositionally biased region" description="Basic and acidic residues" evidence="1">
    <location>
        <begin position="115"/>
        <end position="140"/>
    </location>
</feature>
<dbReference type="AlphaFoldDB" id="A0A4S4D6N2"/>
<evidence type="ECO:0000256" key="1">
    <source>
        <dbReference type="SAM" id="MobiDB-lite"/>
    </source>
</evidence>
<feature type="compositionally biased region" description="Basic and acidic residues" evidence="1">
    <location>
        <begin position="23"/>
        <end position="39"/>
    </location>
</feature>
<gene>
    <name evidence="3" type="ORF">TEA_022750</name>
</gene>
<evidence type="ECO:0000313" key="3">
    <source>
        <dbReference type="EMBL" id="THF98028.1"/>
    </source>
</evidence>
<protein>
    <submittedName>
        <fullName evidence="3">Uncharacterized protein</fullName>
    </submittedName>
</protein>
<keyword evidence="2" id="KW-1133">Transmembrane helix</keyword>
<keyword evidence="2" id="KW-0472">Membrane</keyword>
<proteinExistence type="predicted"/>
<sequence length="342" mass="37359">MRAIRAKFESAIGTLTITMPKKSQVDPKAKPISKSEEAAKTTTLEAPLRPQRDTMDKQPRYGKIQEDTTDRFTSDPKRRSEVDDKITTTTTTTVQSPRPQETSARVPLPGQAQKDYIDTPRPKMIAHSESEYEYGKKGSKEPTPQKGGVAAAAAATPDPKATSSTSEMAEGVEKQQDKKERAIGSKTSAPKRIVQEEGINARKESEPKGRPKMTEIVMEKPIIMQTKEKDSSSLKNKPENVVMKKAGKKEKDSTIEGTVGAQKEEKAKDYSYFAKVKQITDASSSGGSGGGDGFELEKYKQAVQRVVGKGGLSLTEEERQLVVNVGAALLVIVALGVYIYYT</sequence>
<organism evidence="3 4">
    <name type="scientific">Camellia sinensis var. sinensis</name>
    <name type="common">China tea</name>
    <dbReference type="NCBI Taxonomy" id="542762"/>
    <lineage>
        <taxon>Eukaryota</taxon>
        <taxon>Viridiplantae</taxon>
        <taxon>Streptophyta</taxon>
        <taxon>Embryophyta</taxon>
        <taxon>Tracheophyta</taxon>
        <taxon>Spermatophyta</taxon>
        <taxon>Magnoliopsida</taxon>
        <taxon>eudicotyledons</taxon>
        <taxon>Gunneridae</taxon>
        <taxon>Pentapetalae</taxon>
        <taxon>asterids</taxon>
        <taxon>Ericales</taxon>
        <taxon>Theaceae</taxon>
        <taxon>Camellia</taxon>
    </lineage>
</organism>
<comment type="caution">
    <text evidence="3">The sequence shown here is derived from an EMBL/GenBank/DDBJ whole genome shotgun (WGS) entry which is preliminary data.</text>
</comment>
<feature type="compositionally biased region" description="Polar residues" evidence="1">
    <location>
        <begin position="94"/>
        <end position="103"/>
    </location>
</feature>
<feature type="region of interest" description="Disordered" evidence="1">
    <location>
        <begin position="21"/>
        <end position="258"/>
    </location>
</feature>
<reference evidence="3 4" key="1">
    <citation type="journal article" date="2018" name="Proc. Natl. Acad. Sci. U.S.A.">
        <title>Draft genome sequence of Camellia sinensis var. sinensis provides insights into the evolution of the tea genome and tea quality.</title>
        <authorList>
            <person name="Wei C."/>
            <person name="Yang H."/>
            <person name="Wang S."/>
            <person name="Zhao J."/>
            <person name="Liu C."/>
            <person name="Gao L."/>
            <person name="Xia E."/>
            <person name="Lu Y."/>
            <person name="Tai Y."/>
            <person name="She G."/>
            <person name="Sun J."/>
            <person name="Cao H."/>
            <person name="Tong W."/>
            <person name="Gao Q."/>
            <person name="Li Y."/>
            <person name="Deng W."/>
            <person name="Jiang X."/>
            <person name="Wang W."/>
            <person name="Chen Q."/>
            <person name="Zhang S."/>
            <person name="Li H."/>
            <person name="Wu J."/>
            <person name="Wang P."/>
            <person name="Li P."/>
            <person name="Shi C."/>
            <person name="Zheng F."/>
            <person name="Jian J."/>
            <person name="Huang B."/>
            <person name="Shan D."/>
            <person name="Shi M."/>
            <person name="Fang C."/>
            <person name="Yue Y."/>
            <person name="Li F."/>
            <person name="Li D."/>
            <person name="Wei S."/>
            <person name="Han B."/>
            <person name="Jiang C."/>
            <person name="Yin Y."/>
            <person name="Xia T."/>
            <person name="Zhang Z."/>
            <person name="Bennetzen J.L."/>
            <person name="Zhao S."/>
            <person name="Wan X."/>
        </authorList>
    </citation>
    <scope>NUCLEOTIDE SEQUENCE [LARGE SCALE GENOMIC DNA]</scope>
    <source>
        <strain evidence="4">cv. Shuchazao</strain>
        <tissue evidence="3">Leaf</tissue>
    </source>
</reference>
<dbReference type="EMBL" id="SDRB02012338">
    <property type="protein sequence ID" value="THF98028.1"/>
    <property type="molecule type" value="Genomic_DNA"/>
</dbReference>
<feature type="compositionally biased region" description="Basic and acidic residues" evidence="1">
    <location>
        <begin position="193"/>
        <end position="213"/>
    </location>
</feature>
<feature type="compositionally biased region" description="Basic and acidic residues" evidence="1">
    <location>
        <begin position="226"/>
        <end position="238"/>
    </location>
</feature>
<dbReference type="Proteomes" id="UP000306102">
    <property type="component" value="Unassembled WGS sequence"/>
</dbReference>
<feature type="compositionally biased region" description="Basic and acidic residues" evidence="1">
    <location>
        <begin position="171"/>
        <end position="183"/>
    </location>
</feature>
<accession>A0A4S4D6N2</accession>
<evidence type="ECO:0000256" key="2">
    <source>
        <dbReference type="SAM" id="Phobius"/>
    </source>
</evidence>
<feature type="transmembrane region" description="Helical" evidence="2">
    <location>
        <begin position="321"/>
        <end position="341"/>
    </location>
</feature>
<name>A0A4S4D6N2_CAMSN</name>